<accession>A0A7G9RY59</accession>
<evidence type="ECO:0000313" key="4">
    <source>
        <dbReference type="EMBL" id="QNN60534.1"/>
    </source>
</evidence>
<dbReference type="EMBL" id="CP060715">
    <property type="protein sequence ID" value="QNN60534.1"/>
    <property type="molecule type" value="Genomic_DNA"/>
</dbReference>
<dbReference type="InterPro" id="IPR029055">
    <property type="entry name" value="Ntn_hydrolases_N"/>
</dbReference>
<dbReference type="GO" id="GO:0016787">
    <property type="term" value="F:hydrolase activity"/>
    <property type="evidence" value="ECO:0007669"/>
    <property type="project" value="UniProtKB-KW"/>
</dbReference>
<gene>
    <name evidence="4" type="ORF">H9L01_09200</name>
</gene>
<feature type="domain" description="Choloylglycine hydrolase/NAAA C-terminal" evidence="3">
    <location>
        <begin position="2"/>
        <end position="315"/>
    </location>
</feature>
<dbReference type="InterPro" id="IPR052193">
    <property type="entry name" value="Peptidase_C59"/>
</dbReference>
<dbReference type="KEGG" id="eio:H9L01_09200"/>
<dbReference type="PANTHER" id="PTHR35527:SF2">
    <property type="entry name" value="HYDROLASE"/>
    <property type="match status" value="1"/>
</dbReference>
<dbReference type="Pfam" id="PF02275">
    <property type="entry name" value="CBAH"/>
    <property type="match status" value="1"/>
</dbReference>
<dbReference type="Gene3D" id="3.60.60.10">
    <property type="entry name" value="Penicillin V Acylase, Chain A"/>
    <property type="match status" value="1"/>
</dbReference>
<dbReference type="SUPFAM" id="SSF56235">
    <property type="entry name" value="N-terminal nucleophile aminohydrolases (Ntn hydrolases)"/>
    <property type="match status" value="1"/>
</dbReference>
<dbReference type="PANTHER" id="PTHR35527">
    <property type="entry name" value="CHOLOYLGLYCINE HYDROLASE"/>
    <property type="match status" value="1"/>
</dbReference>
<evidence type="ECO:0000256" key="2">
    <source>
        <dbReference type="ARBA" id="ARBA00022801"/>
    </source>
</evidence>
<keyword evidence="2 4" id="KW-0378">Hydrolase</keyword>
<name>A0A7G9RY59_9FIRM</name>
<evidence type="ECO:0000259" key="3">
    <source>
        <dbReference type="Pfam" id="PF02275"/>
    </source>
</evidence>
<evidence type="ECO:0000313" key="5">
    <source>
        <dbReference type="Proteomes" id="UP000515928"/>
    </source>
</evidence>
<sequence>MCTSITLNSLNNDYILARNMDFSFELNPFMAFFPRNAALTYHQDCKPDTNHYAFMGLSKKLDTYVLADGINEHGLAGAALYYKGYAHYDITLANLGTETIYPEHVISFMLAKCRTLDDVEKSFKSIRIEPRSIPGMNIVPPLHWIFRDSLGNDMIVELNQHEISIIKDTLGVMANSPDYNWHLTHTRLFTGLTTHQSTDSTFNNTLVKPFGGDGAMGLPGDYTSPSRFIRALFNLQNSKEEQTANETIIRAMHILGTVNIPKGIIETTTKAIDYTQYSTYMVTNNLTYVYRLYSDLIPRHYNLNDYEWDTNEIKILE</sequence>
<dbReference type="RefSeq" id="WP_187533662.1">
    <property type="nucleotide sequence ID" value="NZ_CBCSHU010000010.1"/>
</dbReference>
<comment type="similarity">
    <text evidence="1">Belongs to the peptidase C59 family.</text>
</comment>
<organism evidence="4 5">
    <name type="scientific">Erysipelothrix inopinata</name>
    <dbReference type="NCBI Taxonomy" id="225084"/>
    <lineage>
        <taxon>Bacteria</taxon>
        <taxon>Bacillati</taxon>
        <taxon>Bacillota</taxon>
        <taxon>Erysipelotrichia</taxon>
        <taxon>Erysipelotrichales</taxon>
        <taxon>Erysipelotrichaceae</taxon>
        <taxon>Erysipelothrix</taxon>
    </lineage>
</organism>
<evidence type="ECO:0000256" key="1">
    <source>
        <dbReference type="ARBA" id="ARBA00006625"/>
    </source>
</evidence>
<keyword evidence="5" id="KW-1185">Reference proteome</keyword>
<dbReference type="Proteomes" id="UP000515928">
    <property type="component" value="Chromosome"/>
</dbReference>
<dbReference type="CDD" id="cd00542">
    <property type="entry name" value="Ntn_PVA"/>
    <property type="match status" value="1"/>
</dbReference>
<dbReference type="AlphaFoldDB" id="A0A7G9RY59"/>
<reference evidence="4 5" key="1">
    <citation type="submission" date="2020-08" db="EMBL/GenBank/DDBJ databases">
        <title>Genome sequence of Erysipelothrix inopinata DSM 15511T.</title>
        <authorList>
            <person name="Hyun D.-W."/>
            <person name="Bae J.-W."/>
        </authorList>
    </citation>
    <scope>NUCLEOTIDE SEQUENCE [LARGE SCALE GENOMIC DNA]</scope>
    <source>
        <strain evidence="4 5">DSM 15511</strain>
    </source>
</reference>
<proteinExistence type="inferred from homology"/>
<dbReference type="InterPro" id="IPR029132">
    <property type="entry name" value="CBAH/NAAA_C"/>
</dbReference>
<protein>
    <submittedName>
        <fullName evidence="4">Choloylglycine hydrolase family protein</fullName>
    </submittedName>
</protein>